<dbReference type="Pfam" id="PF13041">
    <property type="entry name" value="PPR_2"/>
    <property type="match status" value="2"/>
</dbReference>
<proteinExistence type="inferred from homology"/>
<dbReference type="AlphaFoldDB" id="A0A9Q0QZZ2"/>
<name>A0A9Q0QZZ2_9MAGN</name>
<comment type="similarity">
    <text evidence="1">Belongs to the PPR family. P subfamily.</text>
</comment>
<evidence type="ECO:0000256" key="3">
    <source>
        <dbReference type="PROSITE-ProRule" id="PRU00708"/>
    </source>
</evidence>
<keyword evidence="5" id="KW-1185">Reference proteome</keyword>
<gene>
    <name evidence="4" type="ORF">NE237_008645</name>
</gene>
<reference evidence="4" key="1">
    <citation type="journal article" date="2023" name="Plant J.">
        <title>The genome of the king protea, Protea cynaroides.</title>
        <authorList>
            <person name="Chang J."/>
            <person name="Duong T.A."/>
            <person name="Schoeman C."/>
            <person name="Ma X."/>
            <person name="Roodt D."/>
            <person name="Barker N."/>
            <person name="Li Z."/>
            <person name="Van de Peer Y."/>
            <person name="Mizrachi E."/>
        </authorList>
    </citation>
    <scope>NUCLEOTIDE SEQUENCE</scope>
    <source>
        <tissue evidence="4">Young leaves</tissue>
    </source>
</reference>
<dbReference type="Proteomes" id="UP001141806">
    <property type="component" value="Unassembled WGS sequence"/>
</dbReference>
<evidence type="ECO:0000256" key="1">
    <source>
        <dbReference type="ARBA" id="ARBA00007626"/>
    </source>
</evidence>
<dbReference type="PROSITE" id="PS51375">
    <property type="entry name" value="PPR"/>
    <property type="match status" value="6"/>
</dbReference>
<protein>
    <recommendedName>
        <fullName evidence="6">Pentatricopeptide repeat-containing protein</fullName>
    </recommendedName>
</protein>
<feature type="repeat" description="PPR" evidence="3">
    <location>
        <begin position="241"/>
        <end position="275"/>
    </location>
</feature>
<feature type="repeat" description="PPR" evidence="3">
    <location>
        <begin position="348"/>
        <end position="382"/>
    </location>
</feature>
<keyword evidence="2" id="KW-0677">Repeat</keyword>
<dbReference type="Gene3D" id="1.25.40.10">
    <property type="entry name" value="Tetratricopeptide repeat domain"/>
    <property type="match status" value="4"/>
</dbReference>
<dbReference type="Pfam" id="PF01535">
    <property type="entry name" value="PPR"/>
    <property type="match status" value="2"/>
</dbReference>
<evidence type="ECO:0000313" key="5">
    <source>
        <dbReference type="Proteomes" id="UP001141806"/>
    </source>
</evidence>
<dbReference type="EMBL" id="JAMYWD010000002">
    <property type="protein sequence ID" value="KAJ4977865.1"/>
    <property type="molecule type" value="Genomic_DNA"/>
</dbReference>
<dbReference type="InterPro" id="IPR011990">
    <property type="entry name" value="TPR-like_helical_dom_sf"/>
</dbReference>
<accession>A0A9Q0QZZ2</accession>
<sequence length="480" mass="53672">MSIAVHSIFRFISMSYGCRNPRYFITQKRMFGKTAAVADNYWSLLQKNESGSSLERSLGKIDVKLDALCVEDVLRRCSSDRVILGLRFFIWAGLQSYYRHSALMYNKACELFEINRKPQLLNDVLEVYRMCGSLVTVKVFKVILNLCREAKLAEEALGVLRKMGEFNCRPDTSSYNVVIRLFNEKGDIDVAVGLMKEMALIDLYPDMLTYVEMIKGFCNVGRLEDACGLFKVMRSHGCVPSVVAYSALLDGFCRVGNLERALELLGEMEKVGSDCSPNTVTYTSVIQCFCEQRRSTEALEVLDRMIAHGCRPNRVTVSTLIKGLCLEGYIEEAYKLVDKVVVNGSVSSAVCYSSLLVCLLRIKNMVESEKLLKMMLNNGVHPDGLACNCMIKAICLGGRALDGFGLYREMEKFNSLDSDFYLVLLAGLCQEGHLVQVAELVNAIVKRGVRLKTPHLDIMVDCLEKSGEKELALHLATVGT</sequence>
<dbReference type="OrthoDB" id="185373at2759"/>
<dbReference type="NCBIfam" id="TIGR00756">
    <property type="entry name" value="PPR"/>
    <property type="match status" value="5"/>
</dbReference>
<comment type="caution">
    <text evidence="4">The sequence shown here is derived from an EMBL/GenBank/DDBJ whole genome shotgun (WGS) entry which is preliminary data.</text>
</comment>
<dbReference type="InterPro" id="IPR002885">
    <property type="entry name" value="PPR_rpt"/>
</dbReference>
<feature type="repeat" description="PPR" evidence="3">
    <location>
        <begin position="313"/>
        <end position="347"/>
    </location>
</feature>
<evidence type="ECO:0008006" key="6">
    <source>
        <dbReference type="Google" id="ProtNLM"/>
    </source>
</evidence>
<feature type="repeat" description="PPR" evidence="3">
    <location>
        <begin position="171"/>
        <end position="205"/>
    </location>
</feature>
<dbReference type="Pfam" id="PF13812">
    <property type="entry name" value="PPR_3"/>
    <property type="match status" value="1"/>
</dbReference>
<evidence type="ECO:0000256" key="2">
    <source>
        <dbReference type="ARBA" id="ARBA00022737"/>
    </source>
</evidence>
<dbReference type="PANTHER" id="PTHR47936">
    <property type="entry name" value="PPR_LONG DOMAIN-CONTAINING PROTEIN"/>
    <property type="match status" value="1"/>
</dbReference>
<feature type="repeat" description="PPR" evidence="3">
    <location>
        <begin position="278"/>
        <end position="312"/>
    </location>
</feature>
<dbReference type="PANTHER" id="PTHR47936:SF3">
    <property type="entry name" value="PENTACOTRIPEPTIDE-REPEAT REGION OF PRORP DOMAIN-CONTAINING PROTEIN"/>
    <property type="match status" value="1"/>
</dbReference>
<organism evidence="4 5">
    <name type="scientific">Protea cynaroides</name>
    <dbReference type="NCBI Taxonomy" id="273540"/>
    <lineage>
        <taxon>Eukaryota</taxon>
        <taxon>Viridiplantae</taxon>
        <taxon>Streptophyta</taxon>
        <taxon>Embryophyta</taxon>
        <taxon>Tracheophyta</taxon>
        <taxon>Spermatophyta</taxon>
        <taxon>Magnoliopsida</taxon>
        <taxon>Proteales</taxon>
        <taxon>Proteaceae</taxon>
        <taxon>Protea</taxon>
    </lineage>
</organism>
<feature type="repeat" description="PPR" evidence="3">
    <location>
        <begin position="206"/>
        <end position="240"/>
    </location>
</feature>
<evidence type="ECO:0000313" key="4">
    <source>
        <dbReference type="EMBL" id="KAJ4977865.1"/>
    </source>
</evidence>